<dbReference type="AlphaFoldDB" id="A0A813CFV9"/>
<accession>A0A813CFV9</accession>
<evidence type="ECO:0000313" key="2">
    <source>
        <dbReference type="Proteomes" id="UP000601435"/>
    </source>
</evidence>
<name>A0A813CFV9_9DINO</name>
<dbReference type="EMBL" id="CAJNJA010100241">
    <property type="protein sequence ID" value="CAE7943661.1"/>
    <property type="molecule type" value="Genomic_DNA"/>
</dbReference>
<keyword evidence="2" id="KW-1185">Reference proteome</keyword>
<comment type="caution">
    <text evidence="1">The sequence shown here is derived from an EMBL/GenBank/DDBJ whole genome shotgun (WGS) entry which is preliminary data.</text>
</comment>
<reference evidence="1" key="1">
    <citation type="submission" date="2021-02" db="EMBL/GenBank/DDBJ databases">
        <authorList>
            <person name="Dougan E. K."/>
            <person name="Rhodes N."/>
            <person name="Thang M."/>
            <person name="Chan C."/>
        </authorList>
    </citation>
    <scope>NUCLEOTIDE SEQUENCE</scope>
</reference>
<organism evidence="1 2">
    <name type="scientific">Symbiodinium necroappetens</name>
    <dbReference type="NCBI Taxonomy" id="1628268"/>
    <lineage>
        <taxon>Eukaryota</taxon>
        <taxon>Sar</taxon>
        <taxon>Alveolata</taxon>
        <taxon>Dinophyceae</taxon>
        <taxon>Suessiales</taxon>
        <taxon>Symbiodiniaceae</taxon>
        <taxon>Symbiodinium</taxon>
    </lineage>
</organism>
<gene>
    <name evidence="1" type="ORF">SNEC2469_LOCUS35143</name>
</gene>
<proteinExistence type="predicted"/>
<feature type="non-terminal residue" evidence="1">
    <location>
        <position position="1"/>
    </location>
</feature>
<protein>
    <submittedName>
        <fullName evidence="1">Uncharacterized protein</fullName>
    </submittedName>
</protein>
<evidence type="ECO:0000313" key="1">
    <source>
        <dbReference type="EMBL" id="CAE7943661.1"/>
    </source>
</evidence>
<sequence>VKKVSLGSEALSQAFLAGNKVRMLNFTKMPHNTSIGMKGIQTTWRKKESKSQNLDDFAIDSTRSASLMVRGSPWRADSMEGFPASTTALDGSRRWTLEVSRSTTYTVLE</sequence>
<dbReference type="Proteomes" id="UP000601435">
    <property type="component" value="Unassembled WGS sequence"/>
</dbReference>